<dbReference type="Pfam" id="PF13560">
    <property type="entry name" value="HTH_31"/>
    <property type="match status" value="1"/>
</dbReference>
<dbReference type="AlphaFoldDB" id="A0A1G7ZUJ4"/>
<organism evidence="2 3">
    <name type="scientific">Paraburkholderia phenazinium</name>
    <dbReference type="NCBI Taxonomy" id="60549"/>
    <lineage>
        <taxon>Bacteria</taxon>
        <taxon>Pseudomonadati</taxon>
        <taxon>Pseudomonadota</taxon>
        <taxon>Betaproteobacteria</taxon>
        <taxon>Burkholderiales</taxon>
        <taxon>Burkholderiaceae</taxon>
        <taxon>Paraburkholderia</taxon>
    </lineage>
</organism>
<dbReference type="PANTHER" id="PTHR35010">
    <property type="entry name" value="BLL4672 PROTEIN-RELATED"/>
    <property type="match status" value="1"/>
</dbReference>
<dbReference type="InterPro" id="IPR010982">
    <property type="entry name" value="Lambda_DNA-bd_dom_sf"/>
</dbReference>
<reference evidence="2 3" key="1">
    <citation type="submission" date="2016-10" db="EMBL/GenBank/DDBJ databases">
        <authorList>
            <person name="de Groot N.N."/>
        </authorList>
    </citation>
    <scope>NUCLEOTIDE SEQUENCE [LARGE SCALE GENOMIC DNA]</scope>
    <source>
        <strain evidence="2 3">LMG 2247</strain>
    </source>
</reference>
<feature type="domain" description="HTH cro/C1-type" evidence="1">
    <location>
        <begin position="15"/>
        <end position="87"/>
    </location>
</feature>
<dbReference type="Gene3D" id="3.30.450.180">
    <property type="match status" value="1"/>
</dbReference>
<dbReference type="GO" id="GO:0003677">
    <property type="term" value="F:DNA binding"/>
    <property type="evidence" value="ECO:0007669"/>
    <property type="project" value="InterPro"/>
</dbReference>
<evidence type="ECO:0000313" key="2">
    <source>
        <dbReference type="EMBL" id="SDH12362.1"/>
    </source>
</evidence>
<dbReference type="InterPro" id="IPR001387">
    <property type="entry name" value="Cro/C1-type_HTH"/>
</dbReference>
<dbReference type="SUPFAM" id="SSF47413">
    <property type="entry name" value="lambda repressor-like DNA-binding domains"/>
    <property type="match status" value="1"/>
</dbReference>
<accession>A0A1G7ZUJ4</accession>
<dbReference type="SMART" id="SM00530">
    <property type="entry name" value="HTH_XRE"/>
    <property type="match status" value="1"/>
</dbReference>
<dbReference type="Gene3D" id="1.10.260.40">
    <property type="entry name" value="lambda repressor-like DNA-binding domains"/>
    <property type="match status" value="1"/>
</dbReference>
<evidence type="ECO:0000313" key="3">
    <source>
        <dbReference type="Proteomes" id="UP000199706"/>
    </source>
</evidence>
<dbReference type="InterPro" id="IPR041413">
    <property type="entry name" value="MLTR_LBD"/>
</dbReference>
<dbReference type="CDD" id="cd00093">
    <property type="entry name" value="HTH_XRE"/>
    <property type="match status" value="1"/>
</dbReference>
<name>A0A1G7ZUJ4_9BURK</name>
<dbReference type="Pfam" id="PF17765">
    <property type="entry name" value="MLTR_LBD"/>
    <property type="match status" value="1"/>
</dbReference>
<dbReference type="Proteomes" id="UP000199706">
    <property type="component" value="Unassembled WGS sequence"/>
</dbReference>
<sequence>MSDMNDTSRAELGNFLRARRERLDPLALGIAGSRRRRTPGLRREEVAELAGIGVDWYIRLEQGRDVSPSSSTVDALAHALRLGPAEHAHLRALARVAQRHPFVLESVPDTVRRVVESLTEPAYITGRRWDILAWNAAAVDLFKDFGTIPLPERNILLYMLTDRHARALFGSGWAREAKRMVAQFRAVHDLWAGDAAFIELLERLYEGCAEFAGWWETHDVVAAIAGRKRLHHATKGGLWAEYATFQANDDPSLKLVIYRIETNNSR</sequence>
<proteinExistence type="predicted"/>
<dbReference type="PANTHER" id="PTHR35010:SF3">
    <property type="entry name" value="BLL4873 PROTEIN"/>
    <property type="match status" value="1"/>
</dbReference>
<gene>
    <name evidence="2" type="ORF">SAMN05216466_107182</name>
</gene>
<dbReference type="RefSeq" id="WP_244106468.1">
    <property type="nucleotide sequence ID" value="NZ_CADERL010000025.1"/>
</dbReference>
<dbReference type="EMBL" id="FNCJ01000007">
    <property type="protein sequence ID" value="SDH12362.1"/>
    <property type="molecule type" value="Genomic_DNA"/>
</dbReference>
<protein>
    <submittedName>
        <fullName evidence="2">Helix-turn-helix domain-containing protein</fullName>
    </submittedName>
</protein>
<evidence type="ECO:0000259" key="1">
    <source>
        <dbReference type="SMART" id="SM00530"/>
    </source>
</evidence>